<keyword evidence="3" id="KW-1003">Cell membrane</keyword>
<reference evidence="12 13" key="1">
    <citation type="journal article" date="2023" name="Hortic Res">
        <title>Pangenome of water caltrop reveals structural variations and asymmetric subgenome divergence after allopolyploidization.</title>
        <authorList>
            <person name="Zhang X."/>
            <person name="Chen Y."/>
            <person name="Wang L."/>
            <person name="Yuan Y."/>
            <person name="Fang M."/>
            <person name="Shi L."/>
            <person name="Lu R."/>
            <person name="Comes H.P."/>
            <person name="Ma Y."/>
            <person name="Chen Y."/>
            <person name="Huang G."/>
            <person name="Zhou Y."/>
            <person name="Zheng Z."/>
            <person name="Qiu Y."/>
        </authorList>
    </citation>
    <scope>NUCLEOTIDE SEQUENCE [LARGE SCALE GENOMIC DNA]</scope>
    <source>
        <strain evidence="12">F231</strain>
    </source>
</reference>
<keyword evidence="10" id="KW-0278">Fertilization</keyword>
<protein>
    <recommendedName>
        <fullName evidence="11">Generative cell specific-1/HAP2 domain-containing protein</fullName>
    </recommendedName>
</protein>
<comment type="similarity">
    <text evidence="2">Belongs to the HAP2/GCS1 family.</text>
</comment>
<evidence type="ECO:0000256" key="6">
    <source>
        <dbReference type="ARBA" id="ARBA00022989"/>
    </source>
</evidence>
<dbReference type="EMBL" id="JAXQNO010000002">
    <property type="protein sequence ID" value="KAK4802425.1"/>
    <property type="molecule type" value="Genomic_DNA"/>
</dbReference>
<evidence type="ECO:0000256" key="1">
    <source>
        <dbReference type="ARBA" id="ARBA00004251"/>
    </source>
</evidence>
<gene>
    <name evidence="12" type="ORF">SAY86_000628</name>
</gene>
<proteinExistence type="inferred from homology"/>
<feature type="domain" description="Generative cell specific-1/HAP2" evidence="11">
    <location>
        <begin position="5"/>
        <end position="94"/>
    </location>
</feature>
<sequence length="107" mass="12148">MGYKSGGEASLIAEIVEAEENSTSKMQNLRVPPVITINNSSAYAIYELLYIRDVPFKPQEYFVKTRKCESDADARVVKICERLRDEDGHVIEHTRVSFLSLAVYIGY</sequence>
<keyword evidence="8" id="KW-0472">Membrane</keyword>
<accession>A0AAN7MAL9</accession>
<evidence type="ECO:0000256" key="2">
    <source>
        <dbReference type="ARBA" id="ARBA00010929"/>
    </source>
</evidence>
<dbReference type="InterPro" id="IPR040326">
    <property type="entry name" value="HAP2/GCS1"/>
</dbReference>
<dbReference type="PANTHER" id="PTHR31764:SF0">
    <property type="entry name" value="GENERATIVE CELL SPECIFIC-1_HAP2 DOMAIN-CONTAINING PROTEIN"/>
    <property type="match status" value="1"/>
</dbReference>
<dbReference type="AlphaFoldDB" id="A0AAN7MAL9"/>
<evidence type="ECO:0000256" key="4">
    <source>
        <dbReference type="ARBA" id="ARBA00022692"/>
    </source>
</evidence>
<keyword evidence="5" id="KW-0732">Signal</keyword>
<keyword evidence="4" id="KW-0812">Transmembrane</keyword>
<comment type="subcellular location">
    <subcellularLocation>
        <location evidence="1">Cell membrane</location>
        <topology evidence="1">Single-pass type I membrane protein</topology>
    </subcellularLocation>
</comment>
<dbReference type="GO" id="GO:0005886">
    <property type="term" value="C:plasma membrane"/>
    <property type="evidence" value="ECO:0007669"/>
    <property type="project" value="UniProtKB-SubCell"/>
</dbReference>
<comment type="caution">
    <text evidence="12">The sequence shown here is derived from an EMBL/GenBank/DDBJ whole genome shotgun (WGS) entry which is preliminary data.</text>
</comment>
<evidence type="ECO:0000256" key="10">
    <source>
        <dbReference type="ARBA" id="ARBA00023279"/>
    </source>
</evidence>
<dbReference type="GO" id="GO:0008289">
    <property type="term" value="F:lipid binding"/>
    <property type="evidence" value="ECO:0007669"/>
    <property type="project" value="UniProtKB-KW"/>
</dbReference>
<keyword evidence="7" id="KW-0446">Lipid-binding</keyword>
<evidence type="ECO:0000259" key="11">
    <source>
        <dbReference type="Pfam" id="PF10699"/>
    </source>
</evidence>
<evidence type="ECO:0000313" key="13">
    <source>
        <dbReference type="Proteomes" id="UP001346149"/>
    </source>
</evidence>
<evidence type="ECO:0000256" key="9">
    <source>
        <dbReference type="ARBA" id="ARBA00023157"/>
    </source>
</evidence>
<dbReference type="Proteomes" id="UP001346149">
    <property type="component" value="Unassembled WGS sequence"/>
</dbReference>
<keyword evidence="6" id="KW-1133">Transmembrane helix</keyword>
<dbReference type="InterPro" id="IPR018928">
    <property type="entry name" value="HAP2/GCS1_dom"/>
</dbReference>
<organism evidence="12 13">
    <name type="scientific">Trapa natans</name>
    <name type="common">Water chestnut</name>
    <dbReference type="NCBI Taxonomy" id="22666"/>
    <lineage>
        <taxon>Eukaryota</taxon>
        <taxon>Viridiplantae</taxon>
        <taxon>Streptophyta</taxon>
        <taxon>Embryophyta</taxon>
        <taxon>Tracheophyta</taxon>
        <taxon>Spermatophyta</taxon>
        <taxon>Magnoliopsida</taxon>
        <taxon>eudicotyledons</taxon>
        <taxon>Gunneridae</taxon>
        <taxon>Pentapetalae</taxon>
        <taxon>rosids</taxon>
        <taxon>malvids</taxon>
        <taxon>Myrtales</taxon>
        <taxon>Lythraceae</taxon>
        <taxon>Trapa</taxon>
    </lineage>
</organism>
<evidence type="ECO:0000256" key="8">
    <source>
        <dbReference type="ARBA" id="ARBA00023136"/>
    </source>
</evidence>
<evidence type="ECO:0000256" key="3">
    <source>
        <dbReference type="ARBA" id="ARBA00022475"/>
    </source>
</evidence>
<evidence type="ECO:0000313" key="12">
    <source>
        <dbReference type="EMBL" id="KAK4802425.1"/>
    </source>
</evidence>
<keyword evidence="9" id="KW-1015">Disulfide bond</keyword>
<dbReference type="Pfam" id="PF10699">
    <property type="entry name" value="HAP2-GCS1"/>
    <property type="match status" value="1"/>
</dbReference>
<keyword evidence="13" id="KW-1185">Reference proteome</keyword>
<evidence type="ECO:0000256" key="7">
    <source>
        <dbReference type="ARBA" id="ARBA00023121"/>
    </source>
</evidence>
<dbReference type="PANTHER" id="PTHR31764">
    <property type="entry name" value="PROTEIN HAPLESS 2"/>
    <property type="match status" value="1"/>
</dbReference>
<evidence type="ECO:0000256" key="5">
    <source>
        <dbReference type="ARBA" id="ARBA00022729"/>
    </source>
</evidence>
<name>A0AAN7MAL9_TRANT</name>